<proteinExistence type="predicted"/>
<organism evidence="5 6">
    <name type="scientific">Pseudomonas lalucatii</name>
    <dbReference type="NCBI Taxonomy" id="1424203"/>
    <lineage>
        <taxon>Bacteria</taxon>
        <taxon>Pseudomonadati</taxon>
        <taxon>Pseudomonadota</taxon>
        <taxon>Gammaproteobacteria</taxon>
        <taxon>Pseudomonadales</taxon>
        <taxon>Pseudomonadaceae</taxon>
        <taxon>Pseudomonas</taxon>
    </lineage>
</organism>
<dbReference type="Proteomes" id="UP001196601">
    <property type="component" value="Unassembled WGS sequence"/>
</dbReference>
<name>A0ABS5PXK9_9PSED</name>
<dbReference type="RefSeq" id="WP_213637970.1">
    <property type="nucleotide sequence ID" value="NZ_JADPMV010000001.1"/>
</dbReference>
<keyword evidence="3" id="KW-0378">Hydrolase</keyword>
<evidence type="ECO:0000256" key="2">
    <source>
        <dbReference type="ARBA" id="ARBA00011915"/>
    </source>
</evidence>
<reference evidence="5 6" key="1">
    <citation type="journal article" date="2021" name="Syst. Appl. Microbiol.">
        <title>Pseudomonas lalucatii sp. nov. isolated from Vallgornera, a karstic cave in Mallorca, Western Mediterranean.</title>
        <authorList>
            <person name="Busquets A."/>
            <person name="Mulet M."/>
            <person name="Gomila M."/>
            <person name="Garcia-Valdes E."/>
        </authorList>
    </citation>
    <scope>NUCLEOTIDE SEQUENCE [LARGE SCALE GENOMIC DNA]</scope>
    <source>
        <strain evidence="5 6">R1b54</strain>
    </source>
</reference>
<dbReference type="EMBL" id="JADPMV010000001">
    <property type="protein sequence ID" value="MBS7660599.1"/>
    <property type="molecule type" value="Genomic_DNA"/>
</dbReference>
<dbReference type="NCBIfam" id="NF004127">
    <property type="entry name" value="PRK05617.1"/>
    <property type="match status" value="1"/>
</dbReference>
<dbReference type="InterPro" id="IPR045004">
    <property type="entry name" value="ECH_dom"/>
</dbReference>
<keyword evidence="6" id="KW-1185">Reference proteome</keyword>
<accession>A0ABS5PXK9</accession>
<dbReference type="CDD" id="cd06558">
    <property type="entry name" value="crotonase-like"/>
    <property type="match status" value="1"/>
</dbReference>
<dbReference type="EC" id="3.1.2.4" evidence="2"/>
<comment type="catalytic activity">
    <reaction evidence="1">
        <text>3-hydroxy-2-methylpropanoyl-CoA + H2O = 3-hydroxy-2-methylpropanoate + CoA + H(+)</text>
        <dbReference type="Rhea" id="RHEA:20888"/>
        <dbReference type="ChEBI" id="CHEBI:11805"/>
        <dbReference type="ChEBI" id="CHEBI:15377"/>
        <dbReference type="ChEBI" id="CHEBI:15378"/>
        <dbReference type="ChEBI" id="CHEBI:57287"/>
        <dbReference type="ChEBI" id="CHEBI:57340"/>
        <dbReference type="EC" id="3.1.2.4"/>
    </reaction>
</comment>
<comment type="caution">
    <text evidence="5">The sequence shown here is derived from an EMBL/GenBank/DDBJ whole genome shotgun (WGS) entry which is preliminary data.</text>
</comment>
<dbReference type="InterPro" id="IPR032259">
    <property type="entry name" value="HIBYL-CoA-H"/>
</dbReference>
<evidence type="ECO:0000256" key="1">
    <source>
        <dbReference type="ARBA" id="ARBA00001709"/>
    </source>
</evidence>
<dbReference type="Gene3D" id="3.90.226.10">
    <property type="entry name" value="2-enoyl-CoA Hydratase, Chain A, domain 1"/>
    <property type="match status" value="1"/>
</dbReference>
<evidence type="ECO:0000259" key="4">
    <source>
        <dbReference type="Pfam" id="PF16113"/>
    </source>
</evidence>
<dbReference type="SUPFAM" id="SSF52096">
    <property type="entry name" value="ClpP/crotonase"/>
    <property type="match status" value="1"/>
</dbReference>
<dbReference type="PANTHER" id="PTHR43176:SF3">
    <property type="entry name" value="3-HYDROXYISOBUTYRYL-COA HYDROLASE, MITOCHONDRIAL"/>
    <property type="match status" value="1"/>
</dbReference>
<dbReference type="PANTHER" id="PTHR43176">
    <property type="entry name" value="3-HYDROXYISOBUTYRYL-COA HYDROLASE-RELATED"/>
    <property type="match status" value="1"/>
</dbReference>
<sequence length="362" mass="40262">MSATEAPVLAEVRNRVGHLSLNRPAGLNALTLPMVRLLLQQLHAWERDPEILAVVLRANGEKAFCAGGDIRMLYDSHRSGGNLHEIFLEEEYALDAYIHAYPKPTLALMDGFVLGGGMGLVQGASLRVISERTRMAMPEVAIGFFPDVGGSYFLPRLPGELGIFLGVTGMQVRAADALYCRLADWCLPSERLAEFDRGLDDLHWTGQPREALRNLVASLATDQLPGAELKTVRAAIDQHFALADLQSIRTALAQETRAELRAWCDEVIRVLDSRSPLAMAVTLELLRRGRQLPLADCFAQELHLDYQWFDQGDLIEGIRALIVDKDKTPRWRTARIEALDAQQVQQFFSGFKPAPRANQRTA</sequence>
<evidence type="ECO:0000256" key="3">
    <source>
        <dbReference type="ARBA" id="ARBA00022801"/>
    </source>
</evidence>
<evidence type="ECO:0000313" key="6">
    <source>
        <dbReference type="Proteomes" id="UP001196601"/>
    </source>
</evidence>
<protein>
    <recommendedName>
        <fullName evidence="2">3-hydroxyisobutyryl-CoA hydrolase</fullName>
        <ecNumber evidence="2">3.1.2.4</ecNumber>
    </recommendedName>
</protein>
<gene>
    <name evidence="5" type="ORF">I0D00_01355</name>
</gene>
<feature type="domain" description="Enoyl-CoA hydratase/isomerase" evidence="4">
    <location>
        <begin position="16"/>
        <end position="348"/>
    </location>
</feature>
<dbReference type="InterPro" id="IPR029045">
    <property type="entry name" value="ClpP/crotonase-like_dom_sf"/>
</dbReference>
<dbReference type="Pfam" id="PF16113">
    <property type="entry name" value="ECH_2"/>
    <property type="match status" value="1"/>
</dbReference>
<evidence type="ECO:0000313" key="5">
    <source>
        <dbReference type="EMBL" id="MBS7660599.1"/>
    </source>
</evidence>